<dbReference type="AlphaFoldDB" id="A0AAD7ZIX3"/>
<dbReference type="InterPro" id="IPR020593">
    <property type="entry name" value="G-glutamylP_reductase_CS"/>
</dbReference>
<comment type="caution">
    <text evidence="2">The sequence shown here is derived from an EMBL/GenBank/DDBJ whole genome shotgun (WGS) entry which is preliminary data.</text>
</comment>
<dbReference type="PROSITE" id="PS01223">
    <property type="entry name" value="PROA"/>
    <property type="match status" value="1"/>
</dbReference>
<sequence>KSLKCRLVLLSLNIIVKFMYLPKPGFEPSISISARAHKPVILGRDSINKSDIILHFIFYFLSRTNDKLPNQKWIDKIMNFETPRGKIYLKIHLSREDRKCEVSFFCFVLQQVTIYSGPNLAKQLTFGPPPAKSMKREYSALECTLEVVKSLQEAIDHIHLYGSGHTEVIVTQNEQKAKYFQTQVDSACVFHNASSRFADGYRFGLGAEVGISTSRIHARGPVGVEGLLTTKWILKGDGHAAADFTEGGPMQFTHESLSIN</sequence>
<gene>
    <name evidence="2" type="ORF">L9F63_023278</name>
</gene>
<evidence type="ECO:0000256" key="1">
    <source>
        <dbReference type="SAM" id="SignalP"/>
    </source>
</evidence>
<dbReference type="PANTHER" id="PTHR11063:SF8">
    <property type="entry name" value="DELTA-1-PYRROLINE-5-CARBOXYLATE SYNTHASE"/>
    <property type="match status" value="1"/>
</dbReference>
<proteinExistence type="predicted"/>
<feature type="signal peptide" evidence="1">
    <location>
        <begin position="1"/>
        <end position="18"/>
    </location>
</feature>
<dbReference type="GO" id="GO:0004350">
    <property type="term" value="F:glutamate-5-semialdehyde dehydrogenase activity"/>
    <property type="evidence" value="ECO:0007669"/>
    <property type="project" value="InterPro"/>
</dbReference>
<name>A0AAD7ZIX3_DIPPU</name>
<dbReference type="SUPFAM" id="SSF53720">
    <property type="entry name" value="ALDH-like"/>
    <property type="match status" value="1"/>
</dbReference>
<reference evidence="2" key="2">
    <citation type="submission" date="2023-05" db="EMBL/GenBank/DDBJ databases">
        <authorList>
            <person name="Fouks B."/>
        </authorList>
    </citation>
    <scope>NUCLEOTIDE SEQUENCE</scope>
    <source>
        <strain evidence="2">Stay&amp;Tobe</strain>
        <tissue evidence="2">Testes</tissue>
    </source>
</reference>
<dbReference type="PANTHER" id="PTHR11063">
    <property type="entry name" value="GLUTAMATE SEMIALDEHYDE DEHYDROGENASE"/>
    <property type="match status" value="1"/>
</dbReference>
<dbReference type="GO" id="GO:0005739">
    <property type="term" value="C:mitochondrion"/>
    <property type="evidence" value="ECO:0007669"/>
    <property type="project" value="TreeGrafter"/>
</dbReference>
<feature type="non-terminal residue" evidence="2">
    <location>
        <position position="260"/>
    </location>
</feature>
<evidence type="ECO:0000313" key="2">
    <source>
        <dbReference type="EMBL" id="KAJ9581544.1"/>
    </source>
</evidence>
<organism evidence="2 3">
    <name type="scientific">Diploptera punctata</name>
    <name type="common">Pacific beetle cockroach</name>
    <dbReference type="NCBI Taxonomy" id="6984"/>
    <lineage>
        <taxon>Eukaryota</taxon>
        <taxon>Metazoa</taxon>
        <taxon>Ecdysozoa</taxon>
        <taxon>Arthropoda</taxon>
        <taxon>Hexapoda</taxon>
        <taxon>Insecta</taxon>
        <taxon>Pterygota</taxon>
        <taxon>Neoptera</taxon>
        <taxon>Polyneoptera</taxon>
        <taxon>Dictyoptera</taxon>
        <taxon>Blattodea</taxon>
        <taxon>Blaberoidea</taxon>
        <taxon>Blaberidae</taxon>
        <taxon>Diplopterinae</taxon>
        <taxon>Diploptera</taxon>
    </lineage>
</organism>
<accession>A0AAD7ZIX3</accession>
<feature type="chain" id="PRO_5042196348" evidence="1">
    <location>
        <begin position="19"/>
        <end position="260"/>
    </location>
</feature>
<protein>
    <submittedName>
        <fullName evidence="2">Uncharacterized protein</fullName>
    </submittedName>
</protein>
<dbReference type="EMBL" id="JASPKZ010007894">
    <property type="protein sequence ID" value="KAJ9581544.1"/>
    <property type="molecule type" value="Genomic_DNA"/>
</dbReference>
<dbReference type="Gene3D" id="3.40.605.10">
    <property type="entry name" value="Aldehyde Dehydrogenase, Chain A, domain 1"/>
    <property type="match status" value="1"/>
</dbReference>
<dbReference type="InterPro" id="IPR016161">
    <property type="entry name" value="Ald_DH/histidinol_DH"/>
</dbReference>
<dbReference type="Proteomes" id="UP001233999">
    <property type="component" value="Unassembled WGS sequence"/>
</dbReference>
<reference evidence="2" key="1">
    <citation type="journal article" date="2023" name="IScience">
        <title>Live-bearing cockroach genome reveals convergent evolutionary mechanisms linked to viviparity in insects and beyond.</title>
        <authorList>
            <person name="Fouks B."/>
            <person name="Harrison M.C."/>
            <person name="Mikhailova A.A."/>
            <person name="Marchal E."/>
            <person name="English S."/>
            <person name="Carruthers M."/>
            <person name="Jennings E.C."/>
            <person name="Chiamaka E.L."/>
            <person name="Frigard R.A."/>
            <person name="Pippel M."/>
            <person name="Attardo G.M."/>
            <person name="Benoit J.B."/>
            <person name="Bornberg-Bauer E."/>
            <person name="Tobe S.S."/>
        </authorList>
    </citation>
    <scope>NUCLEOTIDE SEQUENCE</scope>
    <source>
        <strain evidence="2">Stay&amp;Tobe</strain>
    </source>
</reference>
<keyword evidence="3" id="KW-1185">Reference proteome</keyword>
<keyword evidence="1" id="KW-0732">Signal</keyword>
<dbReference type="InterPro" id="IPR016162">
    <property type="entry name" value="Ald_DH_N"/>
</dbReference>
<evidence type="ECO:0000313" key="3">
    <source>
        <dbReference type="Proteomes" id="UP001233999"/>
    </source>
</evidence>